<dbReference type="GO" id="GO:0031261">
    <property type="term" value="C:DNA replication preinitiation complex"/>
    <property type="evidence" value="ECO:0007669"/>
    <property type="project" value="TreeGrafter"/>
</dbReference>
<dbReference type="InterPro" id="IPR041393">
    <property type="entry name" value="Sld3_N"/>
</dbReference>
<dbReference type="Gene3D" id="1.20.58.2130">
    <property type="match status" value="1"/>
</dbReference>
<organism evidence="4 5">
    <name type="scientific">Torulaspora globosa</name>
    <dbReference type="NCBI Taxonomy" id="48254"/>
    <lineage>
        <taxon>Eukaryota</taxon>
        <taxon>Fungi</taxon>
        <taxon>Dikarya</taxon>
        <taxon>Ascomycota</taxon>
        <taxon>Saccharomycotina</taxon>
        <taxon>Saccharomycetes</taxon>
        <taxon>Saccharomycetales</taxon>
        <taxon>Saccharomycetaceae</taxon>
        <taxon>Torulaspora</taxon>
    </lineage>
</organism>
<proteinExistence type="predicted"/>
<feature type="compositionally biased region" description="Basic and acidic residues" evidence="1">
    <location>
        <begin position="614"/>
        <end position="624"/>
    </location>
</feature>
<dbReference type="KEGG" id="tgb:HG536_0H03400"/>
<feature type="domain" description="DNA replication regulator Sld3 C-terminal" evidence="2">
    <location>
        <begin position="243"/>
        <end position="610"/>
    </location>
</feature>
<dbReference type="PANTHER" id="PTHR28067">
    <property type="entry name" value="DNA REPLICATION REGULATOR SLD3"/>
    <property type="match status" value="1"/>
</dbReference>
<dbReference type="GeneID" id="59328231"/>
<dbReference type="InterPro" id="IPR042511">
    <property type="entry name" value="Sld3"/>
</dbReference>
<dbReference type="GO" id="GO:0006270">
    <property type="term" value="P:DNA replication initiation"/>
    <property type="evidence" value="ECO:0007669"/>
    <property type="project" value="InterPro"/>
</dbReference>
<reference evidence="4 5" key="1">
    <citation type="submission" date="2020-06" db="EMBL/GenBank/DDBJ databases">
        <title>The yeast mating-type switching endonuclease HO is a domesticated member of an unorthodox homing genetic element family.</title>
        <authorList>
            <person name="Coughlan A.Y."/>
            <person name="Lombardi L."/>
            <person name="Braun-Galleani S."/>
            <person name="Martos A.R."/>
            <person name="Galeote V."/>
            <person name="Bigey F."/>
            <person name="Dequin S."/>
            <person name="Byrne K.P."/>
            <person name="Wolfe K.H."/>
        </authorList>
    </citation>
    <scope>NUCLEOTIDE SEQUENCE [LARGE SCALE GENOMIC DNA]</scope>
    <source>
        <strain evidence="4 5">CBS764</strain>
    </source>
</reference>
<dbReference type="OrthoDB" id="5395343at2759"/>
<dbReference type="Pfam" id="PF18523">
    <property type="entry name" value="Sld3_N"/>
    <property type="match status" value="1"/>
</dbReference>
<evidence type="ECO:0000259" key="2">
    <source>
        <dbReference type="Pfam" id="PF08639"/>
    </source>
</evidence>
<gene>
    <name evidence="4" type="ORF">HG536_0H03400</name>
</gene>
<feature type="region of interest" description="Disordered" evidence="1">
    <location>
        <begin position="598"/>
        <end position="641"/>
    </location>
</feature>
<dbReference type="AlphaFoldDB" id="A0A7G3ZN79"/>
<accession>A0A7G3ZN79</accession>
<name>A0A7G3ZN79_9SACH</name>
<keyword evidence="5" id="KW-1185">Reference proteome</keyword>
<evidence type="ECO:0000256" key="1">
    <source>
        <dbReference type="SAM" id="MobiDB-lite"/>
    </source>
</evidence>
<feature type="domain" description="DNA replication regulator Sld3 C-terminal" evidence="2">
    <location>
        <begin position="149"/>
        <end position="214"/>
    </location>
</feature>
<dbReference type="Pfam" id="PF08639">
    <property type="entry name" value="Sld3_STD"/>
    <property type="match status" value="2"/>
</dbReference>
<evidence type="ECO:0008006" key="6">
    <source>
        <dbReference type="Google" id="ProtNLM"/>
    </source>
</evidence>
<feature type="region of interest" description="Disordered" evidence="1">
    <location>
        <begin position="407"/>
        <end position="467"/>
    </location>
</feature>
<feature type="domain" description="Sld3 N-terminal" evidence="3">
    <location>
        <begin position="6"/>
        <end position="115"/>
    </location>
</feature>
<dbReference type="InterPro" id="IPR013948">
    <property type="entry name" value="DNA_replication_reg_Sld3_C"/>
</dbReference>
<sequence length="641" mass="73375">MDGWQLLESIQRIPRTTSIDLTQPKAVQSSELAPDLLRKIGEYGTTFKHFFRDQTGNIYLLERYGTKYCVYWPANGFNFDDIQQESSQLRKTNNNIASKGWNTLQFEDMLELWREDQEKRSVDVPIKLNMQVTGTSAHHAKSYQNISLKDYLETKYYESLFFVHVPLAYFLKSNLERLKSMCRLASVQDSSKAYRECVRDMILENKHFDRRHEEDNIVKNHLSSSIAETKRNACLEKFEIVVQGETNRQDKNDLCLILRVREIKLQIILLLESIHIENLDMAFKDFDAKYSGRLKARSLNLTKLIPRRSRKKRSILSEKQKTEEGPDFCEQLDLYVDKLCILDVLLASEPVDTNTVANPIHELKRNMLSKNKEASSLGFVNYVLIPHFTSKTPYAIRFIIRKLKGPNLRNRKPSQRKDTTLEISGSSAGQTTKAPCTPLLRPQANSNTSSPRSSIGLRHQRSLIAEPTDLRSNSSMEELLEVNAAARRNLASLSRTTSDLTMNHLQKRQLSVTELSLQRAVSSSKDSANLMNDPFNPAFPSQQSFRRVGKRKELHQISRSASTAASDGEVNLVQVMGTPLKKDETPIKKRAKLHNIVESPINLQKSDANVETAPEQRHTSDKTSARRGPTNRRVRRKLFAP</sequence>
<dbReference type="PANTHER" id="PTHR28067:SF1">
    <property type="entry name" value="DNA REPLICATION REGULATOR SLD3"/>
    <property type="match status" value="1"/>
</dbReference>
<dbReference type="Proteomes" id="UP000515788">
    <property type="component" value="Chromosome 8"/>
</dbReference>
<protein>
    <recommendedName>
        <fullName evidence="6">DNA replication regulator Sld3 C-terminal domain-containing protein</fullName>
    </recommendedName>
</protein>
<evidence type="ECO:0000313" key="4">
    <source>
        <dbReference type="EMBL" id="QLL34965.1"/>
    </source>
</evidence>
<feature type="compositionally biased region" description="Polar residues" evidence="1">
    <location>
        <begin position="421"/>
        <end position="434"/>
    </location>
</feature>
<evidence type="ECO:0000259" key="3">
    <source>
        <dbReference type="Pfam" id="PF18523"/>
    </source>
</evidence>
<dbReference type="EMBL" id="CP059253">
    <property type="protein sequence ID" value="QLL34965.1"/>
    <property type="molecule type" value="Genomic_DNA"/>
</dbReference>
<feature type="compositionally biased region" description="Basic residues" evidence="1">
    <location>
        <begin position="629"/>
        <end position="641"/>
    </location>
</feature>
<feature type="compositionally biased region" description="Polar residues" evidence="1">
    <location>
        <begin position="443"/>
        <end position="453"/>
    </location>
</feature>
<dbReference type="RefSeq" id="XP_037141639.1">
    <property type="nucleotide sequence ID" value="XM_037285743.1"/>
</dbReference>
<evidence type="ECO:0000313" key="5">
    <source>
        <dbReference type="Proteomes" id="UP000515788"/>
    </source>
</evidence>